<keyword evidence="1" id="KW-0812">Transmembrane</keyword>
<organism evidence="2 3">
    <name type="scientific">Nocardia otitidiscaviarum</name>
    <dbReference type="NCBI Taxonomy" id="1823"/>
    <lineage>
        <taxon>Bacteria</taxon>
        <taxon>Bacillati</taxon>
        <taxon>Actinomycetota</taxon>
        <taxon>Actinomycetes</taxon>
        <taxon>Mycobacteriales</taxon>
        <taxon>Nocardiaceae</taxon>
        <taxon>Nocardia</taxon>
    </lineage>
</organism>
<proteinExistence type="predicted"/>
<dbReference type="InterPro" id="IPR021315">
    <property type="entry name" value="Gap/Sap"/>
</dbReference>
<feature type="transmembrane region" description="Helical" evidence="1">
    <location>
        <begin position="165"/>
        <end position="189"/>
    </location>
</feature>
<evidence type="ECO:0000256" key="1">
    <source>
        <dbReference type="SAM" id="Phobius"/>
    </source>
</evidence>
<dbReference type="STRING" id="1406858.GCA_000710895_04092"/>
<keyword evidence="1" id="KW-0472">Membrane</keyword>
<feature type="transmembrane region" description="Helical" evidence="1">
    <location>
        <begin position="130"/>
        <end position="153"/>
    </location>
</feature>
<dbReference type="AlphaFoldDB" id="A0A379JN78"/>
<keyword evidence="1" id="KW-1133">Transmembrane helix</keyword>
<name>A0A379JN78_9NOCA</name>
<dbReference type="EMBL" id="UGRY01000007">
    <property type="protein sequence ID" value="SUD49473.1"/>
    <property type="molecule type" value="Genomic_DNA"/>
</dbReference>
<gene>
    <name evidence="2" type="ORF">NCTC1934_06827</name>
</gene>
<feature type="transmembrane region" description="Helical" evidence="1">
    <location>
        <begin position="12"/>
        <end position="40"/>
    </location>
</feature>
<reference evidence="2 3" key="1">
    <citation type="submission" date="2018-06" db="EMBL/GenBank/DDBJ databases">
        <authorList>
            <consortium name="Pathogen Informatics"/>
            <person name="Doyle S."/>
        </authorList>
    </citation>
    <scope>NUCLEOTIDE SEQUENCE [LARGE SCALE GENOMIC DNA]</scope>
    <source>
        <strain evidence="2 3">NCTC1934</strain>
    </source>
</reference>
<feature type="transmembrane region" description="Helical" evidence="1">
    <location>
        <begin position="90"/>
        <end position="110"/>
    </location>
</feature>
<sequence length="238" mass="25728">MRGVRIVDVDMLIFLLVLAGFAFLDSLDVLMVGVTTAVIYDSRLGRRSPVPGVLSFLAGVFAVTTTFGICTVLGLSFVTDLVDFTVTPTLRYWGELIAGIVLLTLGAVRISGSTTAAVPTWALEARRRPWLLGLAGIAIGLGQAPTAVPYLAALAMLSARDPRPAVWPLIIIGYCAIALLPPALVLLTATRETARARRFHRRLVRGMRRFGPASVRVLFLIFGAVLVIDALRHHTVLW</sequence>
<dbReference type="Pfam" id="PF11139">
    <property type="entry name" value="SfLAP"/>
    <property type="match status" value="1"/>
</dbReference>
<accession>A0A379JN78</accession>
<dbReference type="Proteomes" id="UP000255467">
    <property type="component" value="Unassembled WGS sequence"/>
</dbReference>
<feature type="transmembrane region" description="Helical" evidence="1">
    <location>
        <begin position="52"/>
        <end position="78"/>
    </location>
</feature>
<feature type="transmembrane region" description="Helical" evidence="1">
    <location>
        <begin position="210"/>
        <end position="228"/>
    </location>
</feature>
<evidence type="ECO:0000313" key="2">
    <source>
        <dbReference type="EMBL" id="SUD49473.1"/>
    </source>
</evidence>
<protein>
    <submittedName>
        <fullName evidence="2">Protein of uncharacterized function (DUF2910)</fullName>
    </submittedName>
</protein>
<keyword evidence="3" id="KW-1185">Reference proteome</keyword>
<evidence type="ECO:0000313" key="3">
    <source>
        <dbReference type="Proteomes" id="UP000255467"/>
    </source>
</evidence>